<gene>
    <name evidence="7" type="ORF">GGQ73_004399</name>
</gene>
<evidence type="ECO:0000256" key="1">
    <source>
        <dbReference type="ARBA" id="ARBA00004141"/>
    </source>
</evidence>
<evidence type="ECO:0000313" key="8">
    <source>
        <dbReference type="Proteomes" id="UP000565286"/>
    </source>
</evidence>
<dbReference type="RefSeq" id="WP_183897744.1">
    <property type="nucleotide sequence ID" value="NZ_JACIDV010000018.1"/>
</dbReference>
<accession>A0A7W6G414</accession>
<sequence length="309" mass="32318">MAIASEIVSSFVEPLETFIQEGAGNLASALQGPLTVGATLYIVIFGIMILLGYVRAPISDFVINVFKISILVALVTQVDNYNTYVTDLFFTQLPDGLSQAIGSVSSSGVSTEEIKSGAGFDAIIDRVILMGEEIASEGSWRDVYPYIVAGVFTIAALIVAMILLAIYLFAKTAAALILVLGPLFIAMLLFRATQSLFSSWLSAAINFVLLQVLTIALLTLLVSLIESYIGDAEGQDAGTQIVMAWRLTGLFALSLYLGLQLPEIAARVSSGGLALGGGFGRAALEALKKVPGAGTAAKVGGTIARAGGR</sequence>
<dbReference type="GO" id="GO:0016020">
    <property type="term" value="C:membrane"/>
    <property type="evidence" value="ECO:0007669"/>
    <property type="project" value="UniProtKB-SubCell"/>
</dbReference>
<dbReference type="Proteomes" id="UP000565286">
    <property type="component" value="Unassembled WGS sequence"/>
</dbReference>
<keyword evidence="8" id="KW-1185">Reference proteome</keyword>
<comment type="subcellular location">
    <subcellularLocation>
        <location evidence="1">Membrane</location>
        <topology evidence="1">Multi-pass membrane protein</topology>
    </subcellularLocation>
</comment>
<name>A0A7W6G414_9HYPH</name>
<evidence type="ECO:0000256" key="6">
    <source>
        <dbReference type="SAM" id="Phobius"/>
    </source>
</evidence>
<reference evidence="7 8" key="1">
    <citation type="submission" date="2020-08" db="EMBL/GenBank/DDBJ databases">
        <title>Genomic Encyclopedia of Type Strains, Phase IV (KMG-IV): sequencing the most valuable type-strain genomes for metagenomic binning, comparative biology and taxonomic classification.</title>
        <authorList>
            <person name="Goeker M."/>
        </authorList>
    </citation>
    <scope>NUCLEOTIDE SEQUENCE [LARGE SCALE GENOMIC DNA]</scope>
    <source>
        <strain evidence="7 8">DSM 26438</strain>
    </source>
</reference>
<dbReference type="GO" id="GO:0030255">
    <property type="term" value="P:protein secretion by the type IV secretion system"/>
    <property type="evidence" value="ECO:0007669"/>
    <property type="project" value="InterPro"/>
</dbReference>
<keyword evidence="3 6" id="KW-0812">Transmembrane</keyword>
<evidence type="ECO:0000256" key="4">
    <source>
        <dbReference type="ARBA" id="ARBA00022989"/>
    </source>
</evidence>
<comment type="caution">
    <text evidence="7">The sequence shown here is derived from an EMBL/GenBank/DDBJ whole genome shotgun (WGS) entry which is preliminary data.</text>
</comment>
<evidence type="ECO:0000313" key="7">
    <source>
        <dbReference type="EMBL" id="MBB3948412.1"/>
    </source>
</evidence>
<dbReference type="Pfam" id="PF04610">
    <property type="entry name" value="TrbL"/>
    <property type="match status" value="1"/>
</dbReference>
<feature type="transmembrane region" description="Helical" evidence="6">
    <location>
        <begin position="204"/>
        <end position="225"/>
    </location>
</feature>
<comment type="similarity">
    <text evidence="2">Belongs to the TrbL/VirB6 family.</text>
</comment>
<dbReference type="EMBL" id="JACIDV010000018">
    <property type="protein sequence ID" value="MBB3948412.1"/>
    <property type="molecule type" value="Genomic_DNA"/>
</dbReference>
<keyword evidence="5 6" id="KW-0472">Membrane</keyword>
<proteinExistence type="inferred from homology"/>
<feature type="transmembrane region" description="Helical" evidence="6">
    <location>
        <begin position="34"/>
        <end position="54"/>
    </location>
</feature>
<evidence type="ECO:0000256" key="2">
    <source>
        <dbReference type="ARBA" id="ARBA00007802"/>
    </source>
</evidence>
<evidence type="ECO:0000256" key="5">
    <source>
        <dbReference type="ARBA" id="ARBA00023136"/>
    </source>
</evidence>
<evidence type="ECO:0000256" key="3">
    <source>
        <dbReference type="ARBA" id="ARBA00022692"/>
    </source>
</evidence>
<feature type="transmembrane region" description="Helical" evidence="6">
    <location>
        <begin position="173"/>
        <end position="192"/>
    </location>
</feature>
<protein>
    <submittedName>
        <fullName evidence="7">Type IV secretion system protein VirB6</fullName>
    </submittedName>
</protein>
<dbReference type="AlphaFoldDB" id="A0A7W6G414"/>
<organism evidence="7 8">
    <name type="scientific">Rhizobium skierniewicense</name>
    <dbReference type="NCBI Taxonomy" id="984260"/>
    <lineage>
        <taxon>Bacteria</taxon>
        <taxon>Pseudomonadati</taxon>
        <taxon>Pseudomonadota</taxon>
        <taxon>Alphaproteobacteria</taxon>
        <taxon>Hyphomicrobiales</taxon>
        <taxon>Rhizobiaceae</taxon>
        <taxon>Rhizobium/Agrobacterium group</taxon>
        <taxon>Rhizobium</taxon>
    </lineage>
</organism>
<keyword evidence="4 6" id="KW-1133">Transmembrane helix</keyword>
<feature type="transmembrane region" description="Helical" evidence="6">
    <location>
        <begin position="143"/>
        <end position="167"/>
    </location>
</feature>
<dbReference type="InterPro" id="IPR007688">
    <property type="entry name" value="Conjugal_tfr_TrbL/VirB6"/>
</dbReference>